<dbReference type="PANTHER" id="PTHR30055">
    <property type="entry name" value="HTH-TYPE TRANSCRIPTIONAL REGULATOR RUTR"/>
    <property type="match status" value="1"/>
</dbReference>
<dbReference type="RefSeq" id="WP_092105284.1">
    <property type="nucleotide sequence ID" value="NZ_LT629739.1"/>
</dbReference>
<dbReference type="EMBL" id="LT629739">
    <property type="protein sequence ID" value="SDS43874.1"/>
    <property type="molecule type" value="Genomic_DNA"/>
</dbReference>
<dbReference type="Gene3D" id="1.10.357.10">
    <property type="entry name" value="Tetracycline Repressor, domain 2"/>
    <property type="match status" value="1"/>
</dbReference>
<dbReference type="InterPro" id="IPR036271">
    <property type="entry name" value="Tet_transcr_reg_TetR-rel_C_sf"/>
</dbReference>
<gene>
    <name evidence="5" type="ORF">SAMN04489751_2016</name>
</gene>
<keyword evidence="3" id="KW-0804">Transcription</keyword>
<proteinExistence type="predicted"/>
<organism evidence="5 6">
    <name type="scientific">Brevibacterium sandarakinum</name>
    <dbReference type="NCBI Taxonomy" id="629680"/>
    <lineage>
        <taxon>Bacteria</taxon>
        <taxon>Bacillati</taxon>
        <taxon>Actinomycetota</taxon>
        <taxon>Actinomycetes</taxon>
        <taxon>Micrococcales</taxon>
        <taxon>Brevibacteriaceae</taxon>
        <taxon>Brevibacterium</taxon>
    </lineage>
</organism>
<dbReference type="InterPro" id="IPR004111">
    <property type="entry name" value="Repressor_TetR_C"/>
</dbReference>
<dbReference type="SUPFAM" id="SSF48498">
    <property type="entry name" value="Tetracyclin repressor-like, C-terminal domain"/>
    <property type="match status" value="1"/>
</dbReference>
<evidence type="ECO:0000256" key="3">
    <source>
        <dbReference type="ARBA" id="ARBA00023163"/>
    </source>
</evidence>
<evidence type="ECO:0000256" key="1">
    <source>
        <dbReference type="ARBA" id="ARBA00023015"/>
    </source>
</evidence>
<protein>
    <submittedName>
        <fullName evidence="5">DNA-binding transcriptional regulator, AcrR family</fullName>
    </submittedName>
</protein>
<evidence type="ECO:0000313" key="5">
    <source>
        <dbReference type="EMBL" id="SDS43874.1"/>
    </source>
</evidence>
<dbReference type="Proteomes" id="UP000199700">
    <property type="component" value="Chromosome"/>
</dbReference>
<dbReference type="OrthoDB" id="3291296at2"/>
<dbReference type="AlphaFoldDB" id="A0A1H1S7B0"/>
<dbReference type="GO" id="GO:0000976">
    <property type="term" value="F:transcription cis-regulatory region binding"/>
    <property type="evidence" value="ECO:0007669"/>
    <property type="project" value="TreeGrafter"/>
</dbReference>
<keyword evidence="2 5" id="KW-0238">DNA-binding</keyword>
<dbReference type="GO" id="GO:0003700">
    <property type="term" value="F:DNA-binding transcription factor activity"/>
    <property type="evidence" value="ECO:0007669"/>
    <property type="project" value="TreeGrafter"/>
</dbReference>
<sequence length="202" mass="22528">MARPRSPILSREKIALAAITMIDDGDELKIQPLAKKLGVSLSSLYHHVDGRDGIVHAMREVLSSRYEFAVPTGLEWKDNLRAGVHALWRLYSDHPRVMIYLLGVTVEEPATLDLYESLIDTLKQAGIPRDELLTTVEVLDAFAFGAALDALSPSRIFAPQDPRSQMEELLEEHPSGSERNTLLYDRGIEIILAGIEDRVRSA</sequence>
<dbReference type="PANTHER" id="PTHR30055:SF234">
    <property type="entry name" value="HTH-TYPE TRANSCRIPTIONAL REGULATOR BETI"/>
    <property type="match status" value="1"/>
</dbReference>
<dbReference type="InterPro" id="IPR050109">
    <property type="entry name" value="HTH-type_TetR-like_transc_reg"/>
</dbReference>
<keyword evidence="6" id="KW-1185">Reference proteome</keyword>
<dbReference type="STRING" id="629680.SAMN04489751_2016"/>
<name>A0A1H1S7B0_BRESA</name>
<feature type="domain" description="Tetracycline repressor TetR C-terminal" evidence="4">
    <location>
        <begin position="75"/>
        <end position="196"/>
    </location>
</feature>
<evidence type="ECO:0000259" key="4">
    <source>
        <dbReference type="Pfam" id="PF02909"/>
    </source>
</evidence>
<evidence type="ECO:0000256" key="2">
    <source>
        <dbReference type="ARBA" id="ARBA00023125"/>
    </source>
</evidence>
<dbReference type="GO" id="GO:0045892">
    <property type="term" value="P:negative regulation of DNA-templated transcription"/>
    <property type="evidence" value="ECO:0007669"/>
    <property type="project" value="InterPro"/>
</dbReference>
<accession>A0A1H1S7B0</accession>
<dbReference type="SUPFAM" id="SSF46689">
    <property type="entry name" value="Homeodomain-like"/>
    <property type="match status" value="1"/>
</dbReference>
<evidence type="ECO:0000313" key="6">
    <source>
        <dbReference type="Proteomes" id="UP000199700"/>
    </source>
</evidence>
<reference evidence="5" key="1">
    <citation type="submission" date="2016-10" db="EMBL/GenBank/DDBJ databases">
        <authorList>
            <person name="Varghese N."/>
            <person name="Submissions S."/>
        </authorList>
    </citation>
    <scope>NUCLEOTIDE SEQUENCE [LARGE SCALE GENOMIC DNA]</scope>
    <source>
        <strain evidence="5">DSM 22082</strain>
    </source>
</reference>
<keyword evidence="1" id="KW-0805">Transcription regulation</keyword>
<dbReference type="Pfam" id="PF02909">
    <property type="entry name" value="TetR_C_1"/>
    <property type="match status" value="1"/>
</dbReference>
<dbReference type="InterPro" id="IPR009057">
    <property type="entry name" value="Homeodomain-like_sf"/>
</dbReference>